<gene>
    <name evidence="3" type="ORF">JHX88_07910</name>
    <name evidence="2" type="ORF">SAMN05421772_10793</name>
</gene>
<dbReference type="Proteomes" id="UP000186216">
    <property type="component" value="Unassembled WGS sequence"/>
</dbReference>
<dbReference type="EMBL" id="CP067140">
    <property type="protein sequence ID" value="WCR04630.1"/>
    <property type="molecule type" value="Genomic_DNA"/>
</dbReference>
<evidence type="ECO:0000313" key="3">
    <source>
        <dbReference type="EMBL" id="WCR04630.1"/>
    </source>
</evidence>
<feature type="region of interest" description="Disordered" evidence="1">
    <location>
        <begin position="15"/>
        <end position="63"/>
    </location>
</feature>
<dbReference type="EMBL" id="FTOU01000007">
    <property type="protein sequence ID" value="SIS87725.1"/>
    <property type="molecule type" value="Genomic_DNA"/>
</dbReference>
<accession>A0AA46A5W6</accession>
<dbReference type="InterPro" id="IPR045516">
    <property type="entry name" value="DUF6477"/>
</dbReference>
<evidence type="ECO:0000313" key="5">
    <source>
        <dbReference type="Proteomes" id="UP001215549"/>
    </source>
</evidence>
<reference evidence="2 4" key="1">
    <citation type="submission" date="2017-01" db="EMBL/GenBank/DDBJ databases">
        <authorList>
            <person name="Varghese N."/>
            <person name="Submissions S."/>
        </authorList>
    </citation>
    <scope>NUCLEOTIDE SEQUENCE [LARGE SCALE GENOMIC DNA]</scope>
    <source>
        <strain evidence="2 4">DSM 18447</strain>
    </source>
</reference>
<dbReference type="RefSeq" id="WP_076526094.1">
    <property type="nucleotide sequence ID" value="NZ_CP067140.1"/>
</dbReference>
<name>A0AA46A5W6_9RHOB</name>
<protein>
    <submittedName>
        <fullName evidence="2">Uncharacterized protein</fullName>
    </submittedName>
</protein>
<evidence type="ECO:0000256" key="1">
    <source>
        <dbReference type="SAM" id="MobiDB-lite"/>
    </source>
</evidence>
<dbReference type="AlphaFoldDB" id="A0AA46A5W6"/>
<dbReference type="Pfam" id="PF20083">
    <property type="entry name" value="DUF6477"/>
    <property type="match status" value="1"/>
</dbReference>
<dbReference type="Proteomes" id="UP001215549">
    <property type="component" value="Chromosome"/>
</dbReference>
<evidence type="ECO:0000313" key="2">
    <source>
        <dbReference type="EMBL" id="SIS87725.1"/>
    </source>
</evidence>
<keyword evidence="5" id="KW-1185">Reference proteome</keyword>
<proteinExistence type="predicted"/>
<sequence length="113" mass="12614">MTAFTDITAFHPARAIQPSRRPRSLVRAGLAGQAGWHRRRDLPRLLRSPTCPPAGSALPRLKEEEERLNEARLARVPHYDMQRHVLVMIALMAEIRASPPPVTAPGTAIRARL</sequence>
<evidence type="ECO:0000313" key="4">
    <source>
        <dbReference type="Proteomes" id="UP000186216"/>
    </source>
</evidence>
<reference evidence="3 5" key="2">
    <citation type="submission" date="2021-01" db="EMBL/GenBank/DDBJ databases">
        <title>Biogeographic distribution of Paracoccus.</title>
        <authorList>
            <person name="Hollensteiner J."/>
            <person name="Leineberger J."/>
            <person name="Brinkhoff T."/>
            <person name="Daniel R."/>
        </authorList>
    </citation>
    <scope>NUCLEOTIDE SEQUENCE [LARGE SCALE GENOMIC DNA]</scope>
    <source>
        <strain evidence="3 5">DSM 18447</strain>
    </source>
</reference>
<organism evidence="2 4">
    <name type="scientific">Paracoccus saliphilus</name>
    <dbReference type="NCBI Taxonomy" id="405559"/>
    <lineage>
        <taxon>Bacteria</taxon>
        <taxon>Pseudomonadati</taxon>
        <taxon>Pseudomonadota</taxon>
        <taxon>Alphaproteobacteria</taxon>
        <taxon>Rhodobacterales</taxon>
        <taxon>Paracoccaceae</taxon>
        <taxon>Paracoccus</taxon>
    </lineage>
</organism>